<keyword evidence="2" id="KW-1185">Reference proteome</keyword>
<reference evidence="1 2" key="1">
    <citation type="submission" date="2022-01" db="EMBL/GenBank/DDBJ databases">
        <title>A high-quality chromosome-level genome assembly of rohu carp, Labeo rohita.</title>
        <authorList>
            <person name="Arick M.A. II"/>
            <person name="Hsu C.-Y."/>
            <person name="Magbanua Z."/>
            <person name="Pechanova O."/>
            <person name="Grover C."/>
            <person name="Miller E."/>
            <person name="Thrash A."/>
            <person name="Ezzel L."/>
            <person name="Alam S."/>
            <person name="Benzie J."/>
            <person name="Hamilton M."/>
            <person name="Karsi A."/>
            <person name="Lawrence M.L."/>
            <person name="Peterson D.G."/>
        </authorList>
    </citation>
    <scope>NUCLEOTIDE SEQUENCE [LARGE SCALE GENOMIC DNA]</scope>
    <source>
        <strain evidence="2">BAU-BD-2019</strain>
        <tissue evidence="1">Blood</tissue>
    </source>
</reference>
<dbReference type="PANTHER" id="PTHR12444">
    <property type="entry name" value="PROTEIN EFR3 HOMOLOG CMP44E"/>
    <property type="match status" value="1"/>
</dbReference>
<proteinExistence type="predicted"/>
<dbReference type="EMBL" id="JACTAM010000002">
    <property type="protein sequence ID" value="KAI2667824.1"/>
    <property type="molecule type" value="Genomic_DNA"/>
</dbReference>
<dbReference type="PANTHER" id="PTHR12444:SF1">
    <property type="entry name" value="PROTEIN EFR3 HOMOLOG A"/>
    <property type="match status" value="1"/>
</dbReference>
<sequence>MYSIQAQHSHHVIQQVLSHLDTHSKNTPRVRAGIVQVLLETVAIAAKGSIGHVAHNQNNYTFISPISSPPNLWLGPTVLEVFNTLLKHLRMSVDFELGDGSRRNSASSLSSTRTKESEERIVQNAIIQTIGFFGGNLPDYQRAEVMMFIMGKVPVYGTPCHTLDTVKIGHQGTKRIQTMLLSSLIMVTSGFKCKTMCAGLPAAFLEPLCSISLMEDSELRQLVLEILHNIIDRHDNRAKLRGIRIIPNVAALKIKREKISKQDVVFMKKHGQQLYRHIYLGCKEEDNVQKNFELLFTALALITIELANEEVMIDLMRLSIALQDMALANEENMPMFIRCGIMALVAAYLNFLSQMIANPPFCQHVSKVIEMRNLDAPYLLPEHVFREKCVLPESLDRDDVGLYFQTADLAEALSVPGYNVERLAVPYIPQVTVLYTVGKILHRCKQTSRGTIIELVRSPVHEDRLPRRKSFVDTISLQVDILSNSLPDQSQLAEEITFETLKKAIDTTGLEEQERERRRQVMEKFQKAPFEEIAAHCESKANMLHDRLAQIFELTIRPPPSPSGTVTVTSGHAQYQSVPVYEMKFPDLCVY</sequence>
<dbReference type="Proteomes" id="UP000830375">
    <property type="component" value="Unassembled WGS sequence"/>
</dbReference>
<comment type="caution">
    <text evidence="1">The sequence shown here is derived from an EMBL/GenBank/DDBJ whole genome shotgun (WGS) entry which is preliminary data.</text>
</comment>
<evidence type="ECO:0000313" key="2">
    <source>
        <dbReference type="Proteomes" id="UP000830375"/>
    </source>
</evidence>
<organism evidence="1 2">
    <name type="scientific">Labeo rohita</name>
    <name type="common">Indian major carp</name>
    <name type="synonym">Cyprinus rohita</name>
    <dbReference type="NCBI Taxonomy" id="84645"/>
    <lineage>
        <taxon>Eukaryota</taxon>
        <taxon>Metazoa</taxon>
        <taxon>Chordata</taxon>
        <taxon>Craniata</taxon>
        <taxon>Vertebrata</taxon>
        <taxon>Euteleostomi</taxon>
        <taxon>Actinopterygii</taxon>
        <taxon>Neopterygii</taxon>
        <taxon>Teleostei</taxon>
        <taxon>Ostariophysi</taxon>
        <taxon>Cypriniformes</taxon>
        <taxon>Cyprinidae</taxon>
        <taxon>Labeoninae</taxon>
        <taxon>Labeonini</taxon>
        <taxon>Labeo</taxon>
    </lineage>
</organism>
<accession>A0ABQ8MY99</accession>
<protein>
    <recommendedName>
        <fullName evidence="3">EFR3-like protein</fullName>
    </recommendedName>
</protein>
<gene>
    <name evidence="1" type="ORF">H4Q32_004410</name>
</gene>
<name>A0ABQ8MY99_LABRO</name>
<dbReference type="InterPro" id="IPR051851">
    <property type="entry name" value="EFR3_Homologs"/>
</dbReference>
<evidence type="ECO:0000313" key="1">
    <source>
        <dbReference type="EMBL" id="KAI2667824.1"/>
    </source>
</evidence>
<evidence type="ECO:0008006" key="3">
    <source>
        <dbReference type="Google" id="ProtNLM"/>
    </source>
</evidence>